<sequence length="342" mass="39811">MELTLYDQLKKTLECLPDILAYNASVSKPTPAELKPSSFNHKTISLRGHKYHYVEEGDPNGTPVILLHGFPDLWYGWRHQIRHLAKHGYRVFAIDNLGSGGSDHPRCSLDELDPYLAVNLSASLVDFLDQLNIEKAVFAGHDWGGYLVWQLGQRYPERCHTIISLGDPYRQPTKEFVGMDQFVKQFPHFAYWVTFETEEPDNWFDGDVHKQAQAYYAGFAARPGTNIEEMEYYIDQFTRTSFHGGYNYYRAFKPNHEEQRRYIGKPFTVPALQVIIEQDQYLTPEFIAIHPTHMVQHLEQIRIEKGGHCVQFENPEHVNKVFTDYLSKFFSKDKSQDRTKVQ</sequence>
<gene>
    <name evidence="4" type="ORF">BCR41DRAFT_419201</name>
</gene>
<dbReference type="SUPFAM" id="SSF53474">
    <property type="entry name" value="alpha/beta-Hydrolases"/>
    <property type="match status" value="1"/>
</dbReference>
<comment type="similarity">
    <text evidence="2">Belongs to the AB hydrolase superfamily. Epoxide hydrolase family.</text>
</comment>
<keyword evidence="1 4" id="KW-0378">Hydrolase</keyword>
<organism evidence="4 5">
    <name type="scientific">Lobosporangium transversale</name>
    <dbReference type="NCBI Taxonomy" id="64571"/>
    <lineage>
        <taxon>Eukaryota</taxon>
        <taxon>Fungi</taxon>
        <taxon>Fungi incertae sedis</taxon>
        <taxon>Mucoromycota</taxon>
        <taxon>Mortierellomycotina</taxon>
        <taxon>Mortierellomycetes</taxon>
        <taxon>Mortierellales</taxon>
        <taxon>Mortierellaceae</taxon>
        <taxon>Lobosporangium</taxon>
    </lineage>
</organism>
<evidence type="ECO:0000259" key="3">
    <source>
        <dbReference type="Pfam" id="PF00561"/>
    </source>
</evidence>
<dbReference type="AlphaFoldDB" id="A0A1Y2GYS1"/>
<comment type="caution">
    <text evidence="4">The sequence shown here is derived from an EMBL/GenBank/DDBJ whole genome shotgun (WGS) entry which is preliminary data.</text>
</comment>
<dbReference type="InterPro" id="IPR029058">
    <property type="entry name" value="AB_hydrolase_fold"/>
</dbReference>
<feature type="domain" description="AB hydrolase-1" evidence="3">
    <location>
        <begin position="63"/>
        <end position="315"/>
    </location>
</feature>
<evidence type="ECO:0000256" key="2">
    <source>
        <dbReference type="ARBA" id="ARBA00038334"/>
    </source>
</evidence>
<dbReference type="OrthoDB" id="408373at2759"/>
<keyword evidence="5" id="KW-1185">Reference proteome</keyword>
<protein>
    <submittedName>
        <fullName evidence="4">Alpha/Beta hydrolase protein</fullName>
    </submittedName>
</protein>
<dbReference type="GeneID" id="33571567"/>
<dbReference type="Gene3D" id="3.40.50.1820">
    <property type="entry name" value="alpha/beta hydrolase"/>
    <property type="match status" value="1"/>
</dbReference>
<dbReference type="PRINTS" id="PR00412">
    <property type="entry name" value="EPOXHYDRLASE"/>
</dbReference>
<dbReference type="GO" id="GO:0016787">
    <property type="term" value="F:hydrolase activity"/>
    <property type="evidence" value="ECO:0007669"/>
    <property type="project" value="UniProtKB-KW"/>
</dbReference>
<dbReference type="Proteomes" id="UP000193648">
    <property type="component" value="Unassembled WGS sequence"/>
</dbReference>
<dbReference type="STRING" id="64571.A0A1Y2GYS1"/>
<dbReference type="InterPro" id="IPR000639">
    <property type="entry name" value="Epox_hydrolase-like"/>
</dbReference>
<reference evidence="4 5" key="1">
    <citation type="submission" date="2016-07" db="EMBL/GenBank/DDBJ databases">
        <title>Pervasive Adenine N6-methylation of Active Genes in Fungi.</title>
        <authorList>
            <consortium name="DOE Joint Genome Institute"/>
            <person name="Mondo S.J."/>
            <person name="Dannebaum R.O."/>
            <person name="Kuo R.C."/>
            <person name="Labutti K."/>
            <person name="Haridas S."/>
            <person name="Kuo A."/>
            <person name="Salamov A."/>
            <person name="Ahrendt S.R."/>
            <person name="Lipzen A."/>
            <person name="Sullivan W."/>
            <person name="Andreopoulos W.B."/>
            <person name="Clum A."/>
            <person name="Lindquist E."/>
            <person name="Daum C."/>
            <person name="Ramamoorthy G.K."/>
            <person name="Gryganskyi A."/>
            <person name="Culley D."/>
            <person name="Magnuson J.K."/>
            <person name="James T.Y."/>
            <person name="O'Malley M.A."/>
            <person name="Stajich J.E."/>
            <person name="Spatafora J.W."/>
            <person name="Visel A."/>
            <person name="Grigoriev I.V."/>
        </authorList>
    </citation>
    <scope>NUCLEOTIDE SEQUENCE [LARGE SCALE GENOMIC DNA]</scope>
    <source>
        <strain evidence="4 5">NRRL 3116</strain>
    </source>
</reference>
<evidence type="ECO:0000313" key="4">
    <source>
        <dbReference type="EMBL" id="ORZ27427.1"/>
    </source>
</evidence>
<dbReference type="EMBL" id="MCFF01000004">
    <property type="protein sequence ID" value="ORZ27427.1"/>
    <property type="molecule type" value="Genomic_DNA"/>
</dbReference>
<dbReference type="InParanoid" id="A0A1Y2GYS1"/>
<dbReference type="InterPro" id="IPR000073">
    <property type="entry name" value="AB_hydrolase_1"/>
</dbReference>
<proteinExistence type="inferred from homology"/>
<dbReference type="Pfam" id="PF00561">
    <property type="entry name" value="Abhydrolase_1"/>
    <property type="match status" value="1"/>
</dbReference>
<evidence type="ECO:0000313" key="5">
    <source>
        <dbReference type="Proteomes" id="UP000193648"/>
    </source>
</evidence>
<dbReference type="RefSeq" id="XP_021885154.1">
    <property type="nucleotide sequence ID" value="XM_022029724.1"/>
</dbReference>
<dbReference type="PANTHER" id="PTHR43329">
    <property type="entry name" value="EPOXIDE HYDROLASE"/>
    <property type="match status" value="1"/>
</dbReference>
<evidence type="ECO:0000256" key="1">
    <source>
        <dbReference type="ARBA" id="ARBA00022801"/>
    </source>
</evidence>
<name>A0A1Y2GYS1_9FUNG</name>
<accession>A0A1Y2GYS1</accession>